<dbReference type="CDD" id="cd06581">
    <property type="entry name" value="TM_PBP1_LivM_like"/>
    <property type="match status" value="1"/>
</dbReference>
<evidence type="ECO:0000256" key="2">
    <source>
        <dbReference type="ARBA" id="ARBA00022475"/>
    </source>
</evidence>
<organism evidence="7 8">
    <name type="scientific">Pigmentiphaga kullae</name>
    <dbReference type="NCBI Taxonomy" id="151784"/>
    <lineage>
        <taxon>Bacteria</taxon>
        <taxon>Pseudomonadati</taxon>
        <taxon>Pseudomonadota</taxon>
        <taxon>Betaproteobacteria</taxon>
        <taxon>Burkholderiales</taxon>
        <taxon>Alcaligenaceae</taxon>
        <taxon>Pigmentiphaga</taxon>
    </lineage>
</organism>
<keyword evidence="8" id="KW-1185">Reference proteome</keyword>
<evidence type="ECO:0000256" key="5">
    <source>
        <dbReference type="ARBA" id="ARBA00023136"/>
    </source>
</evidence>
<feature type="transmembrane region" description="Helical" evidence="6">
    <location>
        <begin position="27"/>
        <end position="46"/>
    </location>
</feature>
<feature type="transmembrane region" description="Helical" evidence="6">
    <location>
        <begin position="108"/>
        <end position="128"/>
    </location>
</feature>
<name>A0A4Q7NKU5_9BURK</name>
<evidence type="ECO:0000256" key="1">
    <source>
        <dbReference type="ARBA" id="ARBA00004651"/>
    </source>
</evidence>
<dbReference type="EMBL" id="SGXC01000001">
    <property type="protein sequence ID" value="RZS85558.1"/>
    <property type="molecule type" value="Genomic_DNA"/>
</dbReference>
<evidence type="ECO:0000256" key="4">
    <source>
        <dbReference type="ARBA" id="ARBA00022989"/>
    </source>
</evidence>
<dbReference type="GO" id="GO:0005886">
    <property type="term" value="C:plasma membrane"/>
    <property type="evidence" value="ECO:0007669"/>
    <property type="project" value="UniProtKB-SubCell"/>
</dbReference>
<evidence type="ECO:0000313" key="8">
    <source>
        <dbReference type="Proteomes" id="UP000292445"/>
    </source>
</evidence>
<feature type="transmembrane region" description="Helical" evidence="6">
    <location>
        <begin position="179"/>
        <end position="200"/>
    </location>
</feature>
<feature type="transmembrane region" description="Helical" evidence="6">
    <location>
        <begin position="221"/>
        <end position="247"/>
    </location>
</feature>
<dbReference type="Proteomes" id="UP000292445">
    <property type="component" value="Unassembled WGS sequence"/>
</dbReference>
<feature type="transmembrane region" description="Helical" evidence="6">
    <location>
        <begin position="135"/>
        <end position="153"/>
    </location>
</feature>
<accession>A0A4Q7NKU5</accession>
<dbReference type="InterPro" id="IPR001851">
    <property type="entry name" value="ABC_transp_permease"/>
</dbReference>
<evidence type="ECO:0000313" key="7">
    <source>
        <dbReference type="EMBL" id="RZS85558.1"/>
    </source>
</evidence>
<feature type="transmembrane region" description="Helical" evidence="6">
    <location>
        <begin position="84"/>
        <end position="102"/>
    </location>
</feature>
<protein>
    <submittedName>
        <fullName evidence="7">Amino acid/amide ABC transporter membrane protein 2 (HAAT family)</fullName>
    </submittedName>
</protein>
<gene>
    <name evidence="7" type="ORF">EV675_1587</name>
</gene>
<dbReference type="OrthoDB" id="8846334at2"/>
<keyword evidence="2" id="KW-1003">Cell membrane</keyword>
<dbReference type="PANTHER" id="PTHR30482:SF17">
    <property type="entry name" value="ABC TRANSPORTER ATP-BINDING PROTEIN"/>
    <property type="match status" value="1"/>
</dbReference>
<comment type="subcellular location">
    <subcellularLocation>
        <location evidence="1">Cell membrane</location>
        <topology evidence="1">Multi-pass membrane protein</topology>
    </subcellularLocation>
</comment>
<dbReference type="AlphaFoldDB" id="A0A4Q7NKU5"/>
<sequence>MSSTLYAKDAPPRVTNIAAGAKAIRRAAPAAAVFLALCLVPVAAHLLGQPFWLGLVARIMILGLAAVGLNLVLGYGGMVSLGHAMYLGIGAYSVGILSAHGVDSGLVHLAVALAVGAAVALVVGLICLKTSGMAFIMITLAFAQMFYFLAISLKQYGGDDGLTIALHSRVPGLSLDDPYQFYLLVLAVLAAACALCHRLVGSRFGMVLRGSRQNPRRMQALGFPILRYRLAAYVLSAMIVVVAGVLLGNLARFASPSYMSWTLSGDLVLMCVLGGMATLLGPIVGAAAFVLLEEFLSSMPLELPGAAADLIRTHWLGVFGVFVVAVVLFARRGLYGALAGREGSDG</sequence>
<proteinExistence type="predicted"/>
<feature type="transmembrane region" description="Helical" evidence="6">
    <location>
        <begin position="313"/>
        <end position="330"/>
    </location>
</feature>
<dbReference type="GO" id="GO:0015658">
    <property type="term" value="F:branched-chain amino acid transmembrane transporter activity"/>
    <property type="evidence" value="ECO:0007669"/>
    <property type="project" value="InterPro"/>
</dbReference>
<feature type="transmembrane region" description="Helical" evidence="6">
    <location>
        <begin position="52"/>
        <end position="72"/>
    </location>
</feature>
<dbReference type="RefSeq" id="WP_130356761.1">
    <property type="nucleotide sequence ID" value="NZ_SGXC01000001.1"/>
</dbReference>
<evidence type="ECO:0000256" key="6">
    <source>
        <dbReference type="SAM" id="Phobius"/>
    </source>
</evidence>
<reference evidence="7 8" key="1">
    <citation type="submission" date="2019-02" db="EMBL/GenBank/DDBJ databases">
        <title>Genomic Encyclopedia of Type Strains, Phase IV (KMG-IV): sequencing the most valuable type-strain genomes for metagenomic binning, comparative biology and taxonomic classification.</title>
        <authorList>
            <person name="Goeker M."/>
        </authorList>
    </citation>
    <scope>NUCLEOTIDE SEQUENCE [LARGE SCALE GENOMIC DNA]</scope>
    <source>
        <strain evidence="7 8">K24</strain>
    </source>
</reference>
<comment type="caution">
    <text evidence="7">The sequence shown here is derived from an EMBL/GenBank/DDBJ whole genome shotgun (WGS) entry which is preliminary data.</text>
</comment>
<keyword evidence="4 6" id="KW-1133">Transmembrane helix</keyword>
<dbReference type="PANTHER" id="PTHR30482">
    <property type="entry name" value="HIGH-AFFINITY BRANCHED-CHAIN AMINO ACID TRANSPORT SYSTEM PERMEASE"/>
    <property type="match status" value="1"/>
</dbReference>
<feature type="transmembrane region" description="Helical" evidence="6">
    <location>
        <begin position="267"/>
        <end position="292"/>
    </location>
</feature>
<dbReference type="InterPro" id="IPR043428">
    <property type="entry name" value="LivM-like"/>
</dbReference>
<keyword evidence="5 6" id="KW-0472">Membrane</keyword>
<dbReference type="Pfam" id="PF02653">
    <property type="entry name" value="BPD_transp_2"/>
    <property type="match status" value="1"/>
</dbReference>
<keyword evidence="3 6" id="KW-0812">Transmembrane</keyword>
<evidence type="ECO:0000256" key="3">
    <source>
        <dbReference type="ARBA" id="ARBA00022692"/>
    </source>
</evidence>